<evidence type="ECO:0000256" key="1">
    <source>
        <dbReference type="SAM" id="MobiDB-lite"/>
    </source>
</evidence>
<proteinExistence type="predicted"/>
<accession>A6IPX6</accession>
<name>A6IPX6_RAT</name>
<organism evidence="2 3">
    <name type="scientific">Rattus norvegicus</name>
    <name type="common">Rat</name>
    <dbReference type="NCBI Taxonomy" id="10116"/>
    <lineage>
        <taxon>Eukaryota</taxon>
        <taxon>Metazoa</taxon>
        <taxon>Chordata</taxon>
        <taxon>Craniata</taxon>
        <taxon>Vertebrata</taxon>
        <taxon>Euteleostomi</taxon>
        <taxon>Mammalia</taxon>
        <taxon>Eutheria</taxon>
        <taxon>Euarchontoglires</taxon>
        <taxon>Glires</taxon>
        <taxon>Rodentia</taxon>
        <taxon>Myomorpha</taxon>
        <taxon>Muroidea</taxon>
        <taxon>Muridae</taxon>
        <taxon>Murinae</taxon>
        <taxon>Rattus</taxon>
    </lineage>
</organism>
<dbReference type="AlphaFoldDB" id="A6IPX6"/>
<feature type="region of interest" description="Disordered" evidence="1">
    <location>
        <begin position="38"/>
        <end position="85"/>
    </location>
</feature>
<gene>
    <name evidence="2" type="ORF">rCG_36487</name>
</gene>
<evidence type="ECO:0000313" key="2">
    <source>
        <dbReference type="EMBL" id="EDL96037.1"/>
    </source>
</evidence>
<dbReference type="Proteomes" id="UP000234681">
    <property type="component" value="Chromosome X"/>
</dbReference>
<feature type="compositionally biased region" description="Acidic residues" evidence="1">
    <location>
        <begin position="62"/>
        <end position="75"/>
    </location>
</feature>
<protein>
    <submittedName>
        <fullName evidence="2">RCG36487</fullName>
    </submittedName>
</protein>
<reference evidence="2 3" key="1">
    <citation type="submission" date="2005-09" db="EMBL/GenBank/DDBJ databases">
        <authorList>
            <person name="Mural R.J."/>
            <person name="Li P.W."/>
            <person name="Adams M.D."/>
            <person name="Amanatides P.G."/>
            <person name="Baden-Tillson H."/>
            <person name="Barnstead M."/>
            <person name="Chin S.H."/>
            <person name="Dew I."/>
            <person name="Evans C.A."/>
            <person name="Ferriera S."/>
            <person name="Flanigan M."/>
            <person name="Fosler C."/>
            <person name="Glodek A."/>
            <person name="Gu Z."/>
            <person name="Holt R.A."/>
            <person name="Jennings D."/>
            <person name="Kraft C.L."/>
            <person name="Lu F."/>
            <person name="Nguyen T."/>
            <person name="Nusskern D.R."/>
            <person name="Pfannkoch C.M."/>
            <person name="Sitter C."/>
            <person name="Sutton G.G."/>
            <person name="Venter J.C."/>
            <person name="Wang Z."/>
            <person name="Woodage T."/>
            <person name="Zheng X.H."/>
            <person name="Zhong F."/>
        </authorList>
    </citation>
    <scope>NUCLEOTIDE SEQUENCE [LARGE SCALE GENOMIC DNA]</scope>
    <source>
        <strain>BN</strain>
        <strain evidence="3">Sprague-Dawley</strain>
    </source>
</reference>
<feature type="non-terminal residue" evidence="2">
    <location>
        <position position="85"/>
    </location>
</feature>
<feature type="compositionally biased region" description="Polar residues" evidence="1">
    <location>
        <begin position="76"/>
        <end position="85"/>
    </location>
</feature>
<evidence type="ECO:0000313" key="3">
    <source>
        <dbReference type="Proteomes" id="UP000234681"/>
    </source>
</evidence>
<sequence>MDGGVRDCRLPLVLRQLEEEAGMQKSLSLTETVRKNKPAKNRLINGENSILHETGFENESLSPEESENVTGDNEDTSSSMSEVKE</sequence>
<dbReference type="EMBL" id="CH473966">
    <property type="protein sequence ID" value="EDL96037.1"/>
    <property type="molecule type" value="Genomic_DNA"/>
</dbReference>